<protein>
    <submittedName>
        <fullName evidence="1">Uncharacterized protein</fullName>
    </submittedName>
</protein>
<dbReference type="EMBL" id="JAWJWF010000003">
    <property type="protein sequence ID" value="KAK6635253.1"/>
    <property type="molecule type" value="Genomic_DNA"/>
</dbReference>
<comment type="caution">
    <text evidence="1">The sequence shown here is derived from an EMBL/GenBank/DDBJ whole genome shotgun (WGS) entry which is preliminary data.</text>
</comment>
<keyword evidence="2" id="KW-1185">Reference proteome</keyword>
<gene>
    <name evidence="1" type="ORF">RUM44_000504</name>
</gene>
<accession>A0ABR1B5L9</accession>
<sequence length="63" mass="6480">MAENKTFAGLLKLHVPNELNVMAAVIGEKAVSAKTAQGSPECIGGMTNVRSTLGHLGLGAMSR</sequence>
<dbReference type="Proteomes" id="UP001359485">
    <property type="component" value="Unassembled WGS sequence"/>
</dbReference>
<proteinExistence type="predicted"/>
<name>A0ABR1B5L9_POLSC</name>
<reference evidence="1 2" key="1">
    <citation type="submission" date="2023-09" db="EMBL/GenBank/DDBJ databases">
        <title>Genomes of two closely related lineages of the louse Polyplax serrata with different host specificities.</title>
        <authorList>
            <person name="Martinu J."/>
            <person name="Tarabai H."/>
            <person name="Stefka J."/>
            <person name="Hypsa V."/>
        </authorList>
    </citation>
    <scope>NUCLEOTIDE SEQUENCE [LARGE SCALE GENOMIC DNA]</scope>
    <source>
        <strain evidence="1">98ZLc_SE</strain>
    </source>
</reference>
<organism evidence="1 2">
    <name type="scientific">Polyplax serrata</name>
    <name type="common">Common mouse louse</name>
    <dbReference type="NCBI Taxonomy" id="468196"/>
    <lineage>
        <taxon>Eukaryota</taxon>
        <taxon>Metazoa</taxon>
        <taxon>Ecdysozoa</taxon>
        <taxon>Arthropoda</taxon>
        <taxon>Hexapoda</taxon>
        <taxon>Insecta</taxon>
        <taxon>Pterygota</taxon>
        <taxon>Neoptera</taxon>
        <taxon>Paraneoptera</taxon>
        <taxon>Psocodea</taxon>
        <taxon>Troctomorpha</taxon>
        <taxon>Phthiraptera</taxon>
        <taxon>Anoplura</taxon>
        <taxon>Polyplacidae</taxon>
        <taxon>Polyplax</taxon>
    </lineage>
</organism>
<evidence type="ECO:0000313" key="1">
    <source>
        <dbReference type="EMBL" id="KAK6635253.1"/>
    </source>
</evidence>
<evidence type="ECO:0000313" key="2">
    <source>
        <dbReference type="Proteomes" id="UP001359485"/>
    </source>
</evidence>